<protein>
    <submittedName>
        <fullName evidence="1">Uncharacterized protein</fullName>
    </submittedName>
</protein>
<proteinExistence type="predicted"/>
<dbReference type="EMBL" id="FOZU01000025">
    <property type="protein sequence ID" value="SFT12413.1"/>
    <property type="molecule type" value="Genomic_DNA"/>
</dbReference>
<gene>
    <name evidence="1" type="ORF">SAMN05444586_102523</name>
</gene>
<reference evidence="2" key="1">
    <citation type="submission" date="2016-10" db="EMBL/GenBank/DDBJ databases">
        <authorList>
            <person name="Varghese N."/>
            <person name="Submissions S."/>
        </authorList>
    </citation>
    <scope>NUCLEOTIDE SEQUENCE [LARGE SCALE GENOMIC DNA]</scope>
    <source>
        <strain evidence="2">ANC 5076</strain>
    </source>
</reference>
<dbReference type="RefSeq" id="WP_074947244.1">
    <property type="nucleotide sequence ID" value="NZ_FOZU01000025.1"/>
</dbReference>
<name>A0A1I6VF94_9GAMM</name>
<dbReference type="Proteomes" id="UP000182827">
    <property type="component" value="Unassembled WGS sequence"/>
</dbReference>
<accession>A0A1I6VF94</accession>
<organism evidence="1 2">
    <name type="scientific">Acinetobacter bohemicus</name>
    <dbReference type="NCBI Taxonomy" id="1435036"/>
    <lineage>
        <taxon>Bacteria</taxon>
        <taxon>Pseudomonadati</taxon>
        <taxon>Pseudomonadota</taxon>
        <taxon>Gammaproteobacteria</taxon>
        <taxon>Moraxellales</taxon>
        <taxon>Moraxellaceae</taxon>
        <taxon>Acinetobacter</taxon>
    </lineage>
</organism>
<evidence type="ECO:0000313" key="2">
    <source>
        <dbReference type="Proteomes" id="UP000182827"/>
    </source>
</evidence>
<evidence type="ECO:0000313" key="1">
    <source>
        <dbReference type="EMBL" id="SFT12413.1"/>
    </source>
</evidence>
<sequence length="100" mass="10901">MSFLIFNKKDQQVGDIGMAGQCTSAIFNYQVIGSGAVVEFSGSNKPDCDVLIDQHWEPIVTIEAGTLDSEPFRQHAWDKIRYKVTAGNSVEIYVSSGVSG</sequence>
<keyword evidence="2" id="KW-1185">Reference proteome</keyword>
<dbReference type="AlphaFoldDB" id="A0A1I6VF94"/>